<feature type="transmembrane region" description="Helical" evidence="1">
    <location>
        <begin position="205"/>
        <end position="224"/>
    </location>
</feature>
<accession>A0A3M8AJJ5</accession>
<comment type="caution">
    <text evidence="2">The sequence shown here is derived from an EMBL/GenBank/DDBJ whole genome shotgun (WGS) entry which is preliminary data.</text>
</comment>
<feature type="transmembrane region" description="Helical" evidence="1">
    <location>
        <begin position="172"/>
        <end position="193"/>
    </location>
</feature>
<evidence type="ECO:0000256" key="1">
    <source>
        <dbReference type="SAM" id="Phobius"/>
    </source>
</evidence>
<name>A0A3M8AJJ5_9MICO</name>
<proteinExistence type="predicted"/>
<keyword evidence="3" id="KW-1185">Reference proteome</keyword>
<feature type="transmembrane region" description="Helical" evidence="1">
    <location>
        <begin position="115"/>
        <end position="135"/>
    </location>
</feature>
<sequence>MQDTGSTVVGDDADAGRRLRTVDALVGIAYAVQAVIVGVVVSTVGARVLLPVTATFTAGPTGASSEQRVHVDIAAVDLGVAVLVLLAAGAIVRFALLVPALAVRRSEATAVGRNTVRWAEWSQVSAVTVFLVAQLNGITEVTSLVPVYAMTASAVLLLALQERSGGGAAGRRLAAVAAVVGIVPWGVIAFAQIGATVTSGAPAVTVRIITLAMLAIAVAVWAFVWRAGRRPVAASGVADEVTYLGVALLGTGTFAWLAVGGIVLPSAL</sequence>
<dbReference type="Pfam" id="PF18761">
    <property type="entry name" value="Heliorhodopsin"/>
    <property type="match status" value="1"/>
</dbReference>
<organism evidence="2 3">
    <name type="scientific">Agromyces tardus</name>
    <dbReference type="NCBI Taxonomy" id="2583849"/>
    <lineage>
        <taxon>Bacteria</taxon>
        <taxon>Bacillati</taxon>
        <taxon>Actinomycetota</taxon>
        <taxon>Actinomycetes</taxon>
        <taxon>Micrococcales</taxon>
        <taxon>Microbacteriaceae</taxon>
        <taxon>Agromyces</taxon>
    </lineage>
</organism>
<keyword evidence="1" id="KW-0472">Membrane</keyword>
<dbReference type="RefSeq" id="WP_122935872.1">
    <property type="nucleotide sequence ID" value="NZ_JBHSNT010000060.1"/>
</dbReference>
<feature type="transmembrane region" description="Helical" evidence="1">
    <location>
        <begin position="78"/>
        <end position="103"/>
    </location>
</feature>
<dbReference type="InterPro" id="IPR041113">
    <property type="entry name" value="Heliorhodopsin"/>
</dbReference>
<dbReference type="OrthoDB" id="2042238at2"/>
<reference evidence="2 3" key="1">
    <citation type="submission" date="2018-10" db="EMBL/GenBank/DDBJ databases">
        <title>Isolation, diversity and antibacterial activity of antinobacteria from the wheat rhizosphere soil.</title>
        <authorList>
            <person name="Sun T."/>
        </authorList>
    </citation>
    <scope>NUCLEOTIDE SEQUENCE [LARGE SCALE GENOMIC DNA]</scope>
    <source>
        <strain evidence="2 3">SJ-23</strain>
    </source>
</reference>
<dbReference type="Proteomes" id="UP000275048">
    <property type="component" value="Unassembled WGS sequence"/>
</dbReference>
<dbReference type="AlphaFoldDB" id="A0A3M8AJJ5"/>
<gene>
    <name evidence="2" type="ORF">EDM22_04540</name>
</gene>
<protein>
    <submittedName>
        <fullName evidence="2">Uncharacterized protein</fullName>
    </submittedName>
</protein>
<feature type="transmembrane region" description="Helical" evidence="1">
    <location>
        <begin position="244"/>
        <end position="264"/>
    </location>
</feature>
<evidence type="ECO:0000313" key="2">
    <source>
        <dbReference type="EMBL" id="RNB51303.1"/>
    </source>
</evidence>
<evidence type="ECO:0000313" key="3">
    <source>
        <dbReference type="Proteomes" id="UP000275048"/>
    </source>
</evidence>
<feature type="transmembrane region" description="Helical" evidence="1">
    <location>
        <begin position="141"/>
        <end position="160"/>
    </location>
</feature>
<dbReference type="EMBL" id="RHHB01000004">
    <property type="protein sequence ID" value="RNB51303.1"/>
    <property type="molecule type" value="Genomic_DNA"/>
</dbReference>
<keyword evidence="1" id="KW-0812">Transmembrane</keyword>
<feature type="transmembrane region" description="Helical" evidence="1">
    <location>
        <begin position="27"/>
        <end position="50"/>
    </location>
</feature>
<keyword evidence="1" id="KW-1133">Transmembrane helix</keyword>